<dbReference type="PROSITE" id="PS00316">
    <property type="entry name" value="THAUMATIN_1"/>
    <property type="match status" value="2"/>
</dbReference>
<proteinExistence type="predicted"/>
<evidence type="ECO:0008006" key="3">
    <source>
        <dbReference type="Google" id="ProtNLM"/>
    </source>
</evidence>
<name>A0A4S8K372_MUSBA</name>
<reference evidence="1 2" key="1">
    <citation type="journal article" date="2019" name="Nat. Plants">
        <title>Genome sequencing of Musa balbisiana reveals subgenome evolution and function divergence in polyploid bananas.</title>
        <authorList>
            <person name="Yao X."/>
        </authorList>
    </citation>
    <scope>NUCLEOTIDE SEQUENCE [LARGE SCALE GENOMIC DNA]</scope>
    <source>
        <strain evidence="2">cv. DH-PKW</strain>
        <tissue evidence="1">Leaves</tissue>
    </source>
</reference>
<dbReference type="SUPFAM" id="SSF49870">
    <property type="entry name" value="Osmotin, thaumatin-like protein"/>
    <property type="match status" value="2"/>
</dbReference>
<dbReference type="InterPro" id="IPR017949">
    <property type="entry name" value="Thaumatin_CS"/>
</dbReference>
<comment type="caution">
    <text evidence="1">The sequence shown here is derived from an EMBL/GenBank/DDBJ whole genome shotgun (WGS) entry which is preliminary data.</text>
</comment>
<dbReference type="InterPro" id="IPR037176">
    <property type="entry name" value="Osmotin/thaumatin-like_sf"/>
</dbReference>
<dbReference type="PANTHER" id="PTHR31048">
    <property type="entry name" value="OS03G0233200 PROTEIN"/>
    <property type="match status" value="1"/>
</dbReference>
<dbReference type="Proteomes" id="UP000317650">
    <property type="component" value="Chromosome 8"/>
</dbReference>
<dbReference type="Pfam" id="PF00314">
    <property type="entry name" value="Thaumatin"/>
    <property type="match status" value="2"/>
</dbReference>
<evidence type="ECO:0000313" key="1">
    <source>
        <dbReference type="EMBL" id="THU69230.1"/>
    </source>
</evidence>
<accession>A0A4S8K372</accession>
<dbReference type="PRINTS" id="PR00347">
    <property type="entry name" value="THAUMATIN"/>
</dbReference>
<evidence type="ECO:0000313" key="2">
    <source>
        <dbReference type="Proteomes" id="UP000317650"/>
    </source>
</evidence>
<dbReference type="Gene3D" id="2.60.110.10">
    <property type="entry name" value="Thaumatin"/>
    <property type="match status" value="2"/>
</dbReference>
<sequence>MILVDASSGAHSATFSFKNNCSFTIWPASLANSDKGALSQTGFQLDSGASFSLDAPPAWGGRLWARQTCSTDSAGKFSCITGDCGTGQVACNGAGGAPPTTLIEFTLQGYGGKDFYDVSCVDGFNLPVLVVPSGGPNCNSTSCPVNVNVLCPQDFKNNCSFTIWPASLANSDKGALSQTGFQLDSGASFSLDAPPAWGGRLWARQTCSTDSAGKFSCITGDCGTGQVACNGAGGAPPTTLIEFTLQGYGGKDFYDVSCVDGFNLPVLVVPSGGPNCNSTSCLIISDECYPSCDGHKVLTM</sequence>
<dbReference type="PROSITE" id="PS51367">
    <property type="entry name" value="THAUMATIN_2"/>
    <property type="match status" value="2"/>
</dbReference>
<organism evidence="1 2">
    <name type="scientific">Musa balbisiana</name>
    <name type="common">Banana</name>
    <dbReference type="NCBI Taxonomy" id="52838"/>
    <lineage>
        <taxon>Eukaryota</taxon>
        <taxon>Viridiplantae</taxon>
        <taxon>Streptophyta</taxon>
        <taxon>Embryophyta</taxon>
        <taxon>Tracheophyta</taxon>
        <taxon>Spermatophyta</taxon>
        <taxon>Magnoliopsida</taxon>
        <taxon>Liliopsida</taxon>
        <taxon>Zingiberales</taxon>
        <taxon>Musaceae</taxon>
        <taxon>Musa</taxon>
    </lineage>
</organism>
<protein>
    <recommendedName>
        <fullName evidence="3">Thaumatin-like protein</fullName>
    </recommendedName>
</protein>
<dbReference type="EMBL" id="PYDT01000002">
    <property type="protein sequence ID" value="THU69230.1"/>
    <property type="molecule type" value="Genomic_DNA"/>
</dbReference>
<gene>
    <name evidence="1" type="ORF">C4D60_Mb08t12220</name>
</gene>
<dbReference type="SMART" id="SM00205">
    <property type="entry name" value="THN"/>
    <property type="match status" value="2"/>
</dbReference>
<keyword evidence="2" id="KW-1185">Reference proteome</keyword>
<dbReference type="InterPro" id="IPR001938">
    <property type="entry name" value="Thaumatin"/>
</dbReference>
<dbReference type="STRING" id="52838.A0A4S8K372"/>
<dbReference type="AlphaFoldDB" id="A0A4S8K372"/>